<name>A0A662YPT9_ACIRT</name>
<feature type="compositionally biased region" description="Polar residues" evidence="1">
    <location>
        <begin position="49"/>
        <end position="67"/>
    </location>
</feature>
<sequence>MVMIEEEQDALSLAASWDEESFLQTETQDPDLTQPFPMFPDFLEEVKSSWQHPASAPSMSKSATALTGGSRGGKPVRSAVGQTYVITQLRRQYIYTYAELRLSVYARNDTCPKVE</sequence>
<proteinExistence type="predicted"/>
<dbReference type="AlphaFoldDB" id="A0A662YPT9"/>
<feature type="region of interest" description="Disordered" evidence="1">
    <location>
        <begin position="49"/>
        <end position="77"/>
    </location>
</feature>
<protein>
    <submittedName>
        <fullName evidence="2">Uncharacterized protein</fullName>
    </submittedName>
</protein>
<organism evidence="2 3">
    <name type="scientific">Acipenser ruthenus</name>
    <name type="common">Sterlet sturgeon</name>
    <dbReference type="NCBI Taxonomy" id="7906"/>
    <lineage>
        <taxon>Eukaryota</taxon>
        <taxon>Metazoa</taxon>
        <taxon>Chordata</taxon>
        <taxon>Craniata</taxon>
        <taxon>Vertebrata</taxon>
        <taxon>Euteleostomi</taxon>
        <taxon>Actinopterygii</taxon>
        <taxon>Chondrostei</taxon>
        <taxon>Acipenseriformes</taxon>
        <taxon>Acipenseridae</taxon>
        <taxon>Acipenser</taxon>
    </lineage>
</organism>
<keyword evidence="3" id="KW-1185">Reference proteome</keyword>
<comment type="caution">
    <text evidence="2">The sequence shown here is derived from an EMBL/GenBank/DDBJ whole genome shotgun (WGS) entry which is preliminary data.</text>
</comment>
<reference evidence="2 3" key="1">
    <citation type="submission" date="2019-01" db="EMBL/GenBank/DDBJ databases">
        <title>Draft Genome and Complete Hox-Cluster Characterization of the Sterlet Sturgeon (Acipenser ruthenus).</title>
        <authorList>
            <person name="Wei Q."/>
        </authorList>
    </citation>
    <scope>NUCLEOTIDE SEQUENCE [LARGE SCALE GENOMIC DNA]</scope>
    <source>
        <strain evidence="2">WHYD16114868_AA</strain>
        <tissue evidence="2">Blood</tissue>
    </source>
</reference>
<gene>
    <name evidence="2" type="ORF">EOD39_12679</name>
</gene>
<evidence type="ECO:0000313" key="3">
    <source>
        <dbReference type="Proteomes" id="UP000289886"/>
    </source>
</evidence>
<accession>A0A662YPT9</accession>
<dbReference type="Proteomes" id="UP000289886">
    <property type="component" value="Unassembled WGS sequence"/>
</dbReference>
<evidence type="ECO:0000256" key="1">
    <source>
        <dbReference type="SAM" id="MobiDB-lite"/>
    </source>
</evidence>
<evidence type="ECO:0000313" key="2">
    <source>
        <dbReference type="EMBL" id="RXM98750.1"/>
    </source>
</evidence>
<dbReference type="EMBL" id="SCEB01000568">
    <property type="protein sequence ID" value="RXM98750.1"/>
    <property type="molecule type" value="Genomic_DNA"/>
</dbReference>